<protein>
    <submittedName>
        <fullName evidence="2">Uncharacterized protein</fullName>
    </submittedName>
</protein>
<reference evidence="2" key="1">
    <citation type="journal article" date="2012" name="Nature">
        <title>The oyster genome reveals stress adaptation and complexity of shell formation.</title>
        <authorList>
            <person name="Zhang G."/>
            <person name="Fang X."/>
            <person name="Guo X."/>
            <person name="Li L."/>
            <person name="Luo R."/>
            <person name="Xu F."/>
            <person name="Yang P."/>
            <person name="Zhang L."/>
            <person name="Wang X."/>
            <person name="Qi H."/>
            <person name="Xiong Z."/>
            <person name="Que H."/>
            <person name="Xie Y."/>
            <person name="Holland P.W."/>
            <person name="Paps J."/>
            <person name="Zhu Y."/>
            <person name="Wu F."/>
            <person name="Chen Y."/>
            <person name="Wang J."/>
            <person name="Peng C."/>
            <person name="Meng J."/>
            <person name="Yang L."/>
            <person name="Liu J."/>
            <person name="Wen B."/>
            <person name="Zhang N."/>
            <person name="Huang Z."/>
            <person name="Zhu Q."/>
            <person name="Feng Y."/>
            <person name="Mount A."/>
            <person name="Hedgecock D."/>
            <person name="Xu Z."/>
            <person name="Liu Y."/>
            <person name="Domazet-Loso T."/>
            <person name="Du Y."/>
            <person name="Sun X."/>
            <person name="Zhang S."/>
            <person name="Liu B."/>
            <person name="Cheng P."/>
            <person name="Jiang X."/>
            <person name="Li J."/>
            <person name="Fan D."/>
            <person name="Wang W."/>
            <person name="Fu W."/>
            <person name="Wang T."/>
            <person name="Wang B."/>
            <person name="Zhang J."/>
            <person name="Peng Z."/>
            <person name="Li Y."/>
            <person name="Li N."/>
            <person name="Wang J."/>
            <person name="Chen M."/>
            <person name="He Y."/>
            <person name="Tan F."/>
            <person name="Song X."/>
            <person name="Zheng Q."/>
            <person name="Huang R."/>
            <person name="Yang H."/>
            <person name="Du X."/>
            <person name="Chen L."/>
            <person name="Yang M."/>
            <person name="Gaffney P.M."/>
            <person name="Wang S."/>
            <person name="Luo L."/>
            <person name="She Z."/>
            <person name="Ming Y."/>
            <person name="Huang W."/>
            <person name="Zhang S."/>
            <person name="Huang B."/>
            <person name="Zhang Y."/>
            <person name="Qu T."/>
            <person name="Ni P."/>
            <person name="Miao G."/>
            <person name="Wang J."/>
            <person name="Wang Q."/>
            <person name="Steinberg C.E."/>
            <person name="Wang H."/>
            <person name="Li N."/>
            <person name="Qian L."/>
            <person name="Zhang G."/>
            <person name="Li Y."/>
            <person name="Yang H."/>
            <person name="Liu X."/>
            <person name="Wang J."/>
            <person name="Yin Y."/>
            <person name="Wang J."/>
        </authorList>
    </citation>
    <scope>NUCLEOTIDE SEQUENCE [LARGE SCALE GENOMIC DNA]</scope>
    <source>
        <strain evidence="2">05x7-T-G4-1.051#20</strain>
    </source>
</reference>
<evidence type="ECO:0000313" key="2">
    <source>
        <dbReference type="EMBL" id="EKC38153.1"/>
    </source>
</evidence>
<name>K1QWW8_MAGGI</name>
<proteinExistence type="predicted"/>
<feature type="region of interest" description="Disordered" evidence="1">
    <location>
        <begin position="47"/>
        <end position="66"/>
    </location>
</feature>
<gene>
    <name evidence="2" type="ORF">CGI_10020843</name>
</gene>
<dbReference type="AlphaFoldDB" id="K1QWW8"/>
<sequence>MPLSCYDAVEDSSSFTMAFYIIQLRSGIAVRTQLQCDRGCLGAALRPPVGPGQSTGGGPGGEAPGSSWVFVYFEGLDESKQE</sequence>
<dbReference type="HOGENOM" id="CLU_2560511_0_0_1"/>
<dbReference type="EMBL" id="JH816073">
    <property type="protein sequence ID" value="EKC38153.1"/>
    <property type="molecule type" value="Genomic_DNA"/>
</dbReference>
<evidence type="ECO:0000256" key="1">
    <source>
        <dbReference type="SAM" id="MobiDB-lite"/>
    </source>
</evidence>
<accession>K1QWW8</accession>
<dbReference type="InParanoid" id="K1QWW8"/>
<feature type="compositionally biased region" description="Gly residues" evidence="1">
    <location>
        <begin position="53"/>
        <end position="63"/>
    </location>
</feature>
<organism evidence="2">
    <name type="scientific">Magallana gigas</name>
    <name type="common">Pacific oyster</name>
    <name type="synonym">Crassostrea gigas</name>
    <dbReference type="NCBI Taxonomy" id="29159"/>
    <lineage>
        <taxon>Eukaryota</taxon>
        <taxon>Metazoa</taxon>
        <taxon>Spiralia</taxon>
        <taxon>Lophotrochozoa</taxon>
        <taxon>Mollusca</taxon>
        <taxon>Bivalvia</taxon>
        <taxon>Autobranchia</taxon>
        <taxon>Pteriomorphia</taxon>
        <taxon>Ostreida</taxon>
        <taxon>Ostreoidea</taxon>
        <taxon>Ostreidae</taxon>
        <taxon>Magallana</taxon>
    </lineage>
</organism>